<dbReference type="InterPro" id="IPR001179">
    <property type="entry name" value="PPIase_FKBP_dom"/>
</dbReference>
<dbReference type="PROSITE" id="PS50059">
    <property type="entry name" value="FKBP_PPIASE"/>
    <property type="match status" value="1"/>
</dbReference>
<dbReference type="InterPro" id="IPR037041">
    <property type="entry name" value="Trigger_fac_C_sf"/>
</dbReference>
<dbReference type="EMBL" id="JAQHXR010000004">
    <property type="protein sequence ID" value="MDA3969366.1"/>
    <property type="molecule type" value="Genomic_DNA"/>
</dbReference>
<evidence type="ECO:0000313" key="16">
    <source>
        <dbReference type="Proteomes" id="UP001210261"/>
    </source>
</evidence>
<evidence type="ECO:0000256" key="10">
    <source>
        <dbReference type="HAMAP-Rule" id="MF_00303"/>
    </source>
</evidence>
<evidence type="ECO:0000256" key="9">
    <source>
        <dbReference type="ARBA" id="ARBA00029986"/>
    </source>
</evidence>
<dbReference type="PANTHER" id="PTHR30560:SF3">
    <property type="entry name" value="TRIGGER FACTOR-LIKE PROTEIN TIG, CHLOROPLASTIC"/>
    <property type="match status" value="1"/>
</dbReference>
<dbReference type="SUPFAM" id="SSF102735">
    <property type="entry name" value="Trigger factor ribosome-binding domain"/>
    <property type="match status" value="1"/>
</dbReference>
<dbReference type="InterPro" id="IPR008881">
    <property type="entry name" value="Trigger_fac_ribosome-bd_bac"/>
</dbReference>
<dbReference type="RefSeq" id="WP_271021716.1">
    <property type="nucleotide sequence ID" value="NZ_JAQHXR010000004.1"/>
</dbReference>
<reference evidence="15 16" key="1">
    <citation type="submission" date="2023-01" db="EMBL/GenBank/DDBJ databases">
        <title>Description of Helicobacter ibis sp. nov. isolated from faecal droppings of black-faced ibis (Theristicus melanopis).</title>
        <authorList>
            <person name="Lopez-Cantillo M."/>
            <person name="Vidal-Veuthey B."/>
            <person name="Mella A."/>
            <person name="De La Haba R."/>
            <person name="Collado L."/>
        </authorList>
    </citation>
    <scope>NUCLEOTIDE SEQUENCE [LARGE SCALE GENOMIC DNA]</scope>
    <source>
        <strain evidence="15 16">A82</strain>
    </source>
</reference>
<feature type="coiled-coil region" evidence="13">
    <location>
        <begin position="334"/>
        <end position="361"/>
    </location>
</feature>
<dbReference type="PIRSF" id="PIRSF003095">
    <property type="entry name" value="Trigger_factor"/>
    <property type="match status" value="1"/>
</dbReference>
<dbReference type="GO" id="GO:0003755">
    <property type="term" value="F:peptidyl-prolyl cis-trans isomerase activity"/>
    <property type="evidence" value="ECO:0007669"/>
    <property type="project" value="UniProtKB-EC"/>
</dbReference>
<dbReference type="EC" id="5.2.1.8" evidence="3 10"/>
<comment type="caution">
    <text evidence="15">The sequence shown here is derived from an EMBL/GenBank/DDBJ whole genome shotgun (WGS) entry which is preliminary data.</text>
</comment>
<dbReference type="Gene3D" id="1.10.3120.10">
    <property type="entry name" value="Trigger factor, C-terminal domain"/>
    <property type="match status" value="1"/>
</dbReference>
<evidence type="ECO:0000256" key="8">
    <source>
        <dbReference type="ARBA" id="ARBA00023235"/>
    </source>
</evidence>
<dbReference type="Gene3D" id="3.30.70.1050">
    <property type="entry name" value="Trigger factor ribosome-binding domain"/>
    <property type="match status" value="1"/>
</dbReference>
<accession>A0ABT4VF91</accession>
<evidence type="ECO:0000256" key="5">
    <source>
        <dbReference type="ARBA" id="ARBA00022490"/>
    </source>
</evidence>
<comment type="catalytic activity">
    <reaction evidence="1 10 11">
        <text>[protein]-peptidylproline (omega=180) = [protein]-peptidylproline (omega=0)</text>
        <dbReference type="Rhea" id="RHEA:16237"/>
        <dbReference type="Rhea" id="RHEA-COMP:10747"/>
        <dbReference type="Rhea" id="RHEA-COMP:10748"/>
        <dbReference type="ChEBI" id="CHEBI:83833"/>
        <dbReference type="ChEBI" id="CHEBI:83834"/>
        <dbReference type="EC" id="5.2.1.8"/>
    </reaction>
</comment>
<evidence type="ECO:0000256" key="1">
    <source>
        <dbReference type="ARBA" id="ARBA00000971"/>
    </source>
</evidence>
<comment type="domain">
    <text evidence="10">Consists of 3 domains; the N-terminus binds the ribosome, the middle domain has PPIase activity, while the C-terminus has intrinsic chaperone activity on its own.</text>
</comment>
<evidence type="ECO:0000256" key="11">
    <source>
        <dbReference type="PROSITE-ProRule" id="PRU00277"/>
    </source>
</evidence>
<evidence type="ECO:0000256" key="6">
    <source>
        <dbReference type="ARBA" id="ARBA00023110"/>
    </source>
</evidence>
<keyword evidence="6 10" id="KW-0697">Rotamase</keyword>
<dbReference type="InterPro" id="IPR046357">
    <property type="entry name" value="PPIase_dom_sf"/>
</dbReference>
<comment type="similarity">
    <text evidence="2 10 12">Belongs to the FKBP-type PPIase family. Tig subfamily.</text>
</comment>
<evidence type="ECO:0000256" key="7">
    <source>
        <dbReference type="ARBA" id="ARBA00023186"/>
    </source>
</evidence>
<keyword evidence="13" id="KW-0175">Coiled coil</keyword>
<evidence type="ECO:0000259" key="14">
    <source>
        <dbReference type="PROSITE" id="PS50059"/>
    </source>
</evidence>
<dbReference type="SUPFAM" id="SSF109998">
    <property type="entry name" value="Triger factor/SurA peptide-binding domain-like"/>
    <property type="match status" value="1"/>
</dbReference>
<keyword evidence="7 10" id="KW-0143">Chaperone</keyword>
<proteinExistence type="inferred from homology"/>
<organism evidence="15 16">
    <name type="scientific">Helicobacter ibis</name>
    <dbReference type="NCBI Taxonomy" id="2962633"/>
    <lineage>
        <taxon>Bacteria</taxon>
        <taxon>Pseudomonadati</taxon>
        <taxon>Campylobacterota</taxon>
        <taxon>Epsilonproteobacteria</taxon>
        <taxon>Campylobacterales</taxon>
        <taxon>Helicobacteraceae</taxon>
        <taxon>Helicobacter</taxon>
    </lineage>
</organism>
<feature type="domain" description="PPIase FKBP-type" evidence="14">
    <location>
        <begin position="168"/>
        <end position="248"/>
    </location>
</feature>
<dbReference type="PANTHER" id="PTHR30560">
    <property type="entry name" value="TRIGGER FACTOR CHAPERONE AND PEPTIDYL-PROLYL CIS/TRANS ISOMERASE"/>
    <property type="match status" value="1"/>
</dbReference>
<keyword evidence="5 10" id="KW-0963">Cytoplasm</keyword>
<keyword evidence="10 12" id="KW-0132">Cell division</keyword>
<dbReference type="InterPro" id="IPR036611">
    <property type="entry name" value="Trigger_fac_ribosome-bd_sf"/>
</dbReference>
<keyword evidence="10 12" id="KW-0131">Cell cycle</keyword>
<dbReference type="Gene3D" id="3.10.50.40">
    <property type="match status" value="1"/>
</dbReference>
<evidence type="ECO:0000256" key="2">
    <source>
        <dbReference type="ARBA" id="ARBA00005464"/>
    </source>
</evidence>
<dbReference type="NCBIfam" id="TIGR00115">
    <property type="entry name" value="tig"/>
    <property type="match status" value="1"/>
</dbReference>
<dbReference type="Pfam" id="PF00254">
    <property type="entry name" value="FKBP_C"/>
    <property type="match status" value="1"/>
</dbReference>
<dbReference type="Pfam" id="PF05698">
    <property type="entry name" value="Trigger_C"/>
    <property type="match status" value="1"/>
</dbReference>
<dbReference type="InterPro" id="IPR027304">
    <property type="entry name" value="Trigger_fact/SurA_dom_sf"/>
</dbReference>
<keyword evidence="8 10" id="KW-0413">Isomerase</keyword>
<dbReference type="Proteomes" id="UP001210261">
    <property type="component" value="Unassembled WGS sequence"/>
</dbReference>
<dbReference type="HAMAP" id="MF_00303">
    <property type="entry name" value="Trigger_factor_Tig"/>
    <property type="match status" value="1"/>
</dbReference>
<comment type="function">
    <text evidence="10">Involved in protein export. Acts as a chaperone by maintaining the newly synthesized protein in an open conformation. Functions as a peptidyl-prolyl cis-trans isomerase.</text>
</comment>
<evidence type="ECO:0000256" key="12">
    <source>
        <dbReference type="RuleBase" id="RU003914"/>
    </source>
</evidence>
<evidence type="ECO:0000256" key="3">
    <source>
        <dbReference type="ARBA" id="ARBA00013194"/>
    </source>
</evidence>
<protein>
    <recommendedName>
        <fullName evidence="4 10">Trigger factor</fullName>
        <shortName evidence="10">TF</shortName>
        <ecNumber evidence="3 10">5.2.1.8</ecNumber>
    </recommendedName>
    <alternativeName>
        <fullName evidence="9 10">PPIase</fullName>
    </alternativeName>
</protein>
<gene>
    <name evidence="10 15" type="primary">tig</name>
    <name evidence="15" type="ORF">PF021_06735</name>
</gene>
<dbReference type="Pfam" id="PF05697">
    <property type="entry name" value="Trigger_N"/>
    <property type="match status" value="1"/>
</dbReference>
<evidence type="ECO:0000256" key="4">
    <source>
        <dbReference type="ARBA" id="ARBA00016902"/>
    </source>
</evidence>
<keyword evidence="16" id="KW-1185">Reference proteome</keyword>
<sequence>MNSNLKVNKINSANATATATIPTSELNSKMDKVIKDAGKNMNIAGFRKGKVPASVIKARYGKQLESEAQRECVQGLMRDILKELGVDGTSLIGDPKITKFEEKNSGIDVEIELSLTPEIKLGDLNEYVPEVKIPEVSSKDVENRLQEIADARAPLVSVEDGRRKLKEGEYAKINFEGFVDDKPFDGGKAENYLLKIGSGTFIAGFEDQLIGMKKGEEKDVNVTFPKDYKADNLAGKDAVFKVKLVEIQTRGKIEIDDNFAKTMLPDDKEASVEKLKEKIKEQLKIEKKQELYNESLKAELIDNLNSKIEFDLPKLVVEQEMDLMMKNVFMTMPKEEQEKLLKDVEAIKKKREEQRAEAEQSVKITFIVDAIAKQNNMTISDNEAINTIYYEAMAIGQDPRAMLEHYKRNNLIPAVKMAMLEDRILTSLLDRKA</sequence>
<evidence type="ECO:0000256" key="13">
    <source>
        <dbReference type="SAM" id="Coils"/>
    </source>
</evidence>
<dbReference type="InterPro" id="IPR008880">
    <property type="entry name" value="Trigger_fac_C"/>
</dbReference>
<dbReference type="InterPro" id="IPR005215">
    <property type="entry name" value="Trig_fac"/>
</dbReference>
<comment type="subcellular location">
    <subcellularLocation>
        <location evidence="10">Cytoplasm</location>
    </subcellularLocation>
    <text evidence="10">About half TF is bound to the ribosome near the polypeptide exit tunnel while the other half is free in the cytoplasm.</text>
</comment>
<evidence type="ECO:0000313" key="15">
    <source>
        <dbReference type="EMBL" id="MDA3969366.1"/>
    </source>
</evidence>
<name>A0ABT4VF91_9HELI</name>
<dbReference type="SUPFAM" id="SSF54534">
    <property type="entry name" value="FKBP-like"/>
    <property type="match status" value="1"/>
</dbReference>